<keyword evidence="4" id="KW-0808">Transferase</keyword>
<keyword evidence="2" id="KW-0812">Transmembrane</keyword>
<evidence type="ECO:0000313" key="4">
    <source>
        <dbReference type="EMBL" id="TQL71656.1"/>
    </source>
</evidence>
<accession>A0A543AGM1</accession>
<evidence type="ECO:0000256" key="2">
    <source>
        <dbReference type="SAM" id="Phobius"/>
    </source>
</evidence>
<dbReference type="InterPro" id="IPR050882">
    <property type="entry name" value="Prepilin_peptidase/N-MTase"/>
</dbReference>
<sequence length="207" mass="21068">MSIAIGVLSALVAAGAAWLLTRVMTAYVPGDSPWVTSRLHILLAAIGGLGAARLTDHPAVLVALVAATVGCSLLVVIDLAVHRLPDKPVALTFGAMLVALGIAAATGIGWMPLGRALLAALVLVSAYFVLAFIAPDGLGLGDVKFAAVIGLVLGWFDWSQVAIGTLLAFLLNGLVALIVVIRHGKIKGSEVPFGPSMVLGAVLALII</sequence>
<dbReference type="Gene3D" id="1.20.120.1220">
    <property type="match status" value="1"/>
</dbReference>
<dbReference type="PANTHER" id="PTHR30487">
    <property type="entry name" value="TYPE 4 PREPILIN-LIKE PROTEINS LEADER PEPTIDE-PROCESSING ENZYME"/>
    <property type="match status" value="1"/>
</dbReference>
<feature type="transmembrane region" description="Helical" evidence="2">
    <location>
        <begin position="35"/>
        <end position="52"/>
    </location>
</feature>
<dbReference type="RefSeq" id="WP_211344027.1">
    <property type="nucleotide sequence ID" value="NZ_BAABAN010000001.1"/>
</dbReference>
<keyword evidence="5" id="KW-1185">Reference proteome</keyword>
<keyword evidence="2" id="KW-1133">Transmembrane helix</keyword>
<dbReference type="PANTHER" id="PTHR30487:SF0">
    <property type="entry name" value="PREPILIN LEADER PEPTIDASE_N-METHYLTRANSFERASE-RELATED"/>
    <property type="match status" value="1"/>
</dbReference>
<feature type="transmembrane region" description="Helical" evidence="2">
    <location>
        <begin position="89"/>
        <end position="110"/>
    </location>
</feature>
<evidence type="ECO:0000259" key="3">
    <source>
        <dbReference type="Pfam" id="PF01478"/>
    </source>
</evidence>
<feature type="transmembrane region" description="Helical" evidence="2">
    <location>
        <begin position="117"/>
        <end position="138"/>
    </location>
</feature>
<dbReference type="Pfam" id="PF01478">
    <property type="entry name" value="Peptidase_A24"/>
    <property type="match status" value="1"/>
</dbReference>
<dbReference type="GO" id="GO:0004190">
    <property type="term" value="F:aspartic-type endopeptidase activity"/>
    <property type="evidence" value="ECO:0007669"/>
    <property type="project" value="InterPro"/>
</dbReference>
<dbReference type="InterPro" id="IPR000045">
    <property type="entry name" value="Prepilin_IV_endopep_pep"/>
</dbReference>
<protein>
    <submittedName>
        <fullName evidence="4">Leader peptidase (Prepilin peptidase)/N-methyltransferase</fullName>
    </submittedName>
</protein>
<keyword evidence="2" id="KW-0472">Membrane</keyword>
<dbReference type="GO" id="GO:0005886">
    <property type="term" value="C:plasma membrane"/>
    <property type="evidence" value="ECO:0007669"/>
    <property type="project" value="TreeGrafter"/>
</dbReference>
<comment type="similarity">
    <text evidence="1">Belongs to the peptidase A24 family.</text>
</comment>
<dbReference type="Proteomes" id="UP000319746">
    <property type="component" value="Unassembled WGS sequence"/>
</dbReference>
<dbReference type="GO" id="GO:0032259">
    <property type="term" value="P:methylation"/>
    <property type="evidence" value="ECO:0007669"/>
    <property type="project" value="UniProtKB-KW"/>
</dbReference>
<name>A0A543AGM1_9MICC</name>
<organism evidence="4 5">
    <name type="scientific">Enteractinococcus coprophilus</name>
    <dbReference type="NCBI Taxonomy" id="1027633"/>
    <lineage>
        <taxon>Bacteria</taxon>
        <taxon>Bacillati</taxon>
        <taxon>Actinomycetota</taxon>
        <taxon>Actinomycetes</taxon>
        <taxon>Micrococcales</taxon>
        <taxon>Micrococcaceae</taxon>
    </lineage>
</organism>
<keyword evidence="4" id="KW-0489">Methyltransferase</keyword>
<feature type="domain" description="Prepilin type IV endopeptidase peptidase" evidence="3">
    <location>
        <begin position="68"/>
        <end position="179"/>
    </location>
</feature>
<dbReference type="EMBL" id="VFOU01000003">
    <property type="protein sequence ID" value="TQL71656.1"/>
    <property type="molecule type" value="Genomic_DNA"/>
</dbReference>
<proteinExistence type="inferred from homology"/>
<feature type="transmembrane region" description="Helical" evidence="2">
    <location>
        <begin position="158"/>
        <end position="181"/>
    </location>
</feature>
<gene>
    <name evidence="4" type="ORF">FB556_2145</name>
</gene>
<dbReference type="GO" id="GO:0006465">
    <property type="term" value="P:signal peptide processing"/>
    <property type="evidence" value="ECO:0007669"/>
    <property type="project" value="TreeGrafter"/>
</dbReference>
<dbReference type="AlphaFoldDB" id="A0A543AGM1"/>
<dbReference type="GO" id="GO:0008168">
    <property type="term" value="F:methyltransferase activity"/>
    <property type="evidence" value="ECO:0007669"/>
    <property type="project" value="UniProtKB-KW"/>
</dbReference>
<reference evidence="4 5" key="1">
    <citation type="submission" date="2019-06" db="EMBL/GenBank/DDBJ databases">
        <title>Sequencing the genomes of 1000 actinobacteria strains.</title>
        <authorList>
            <person name="Klenk H.-P."/>
        </authorList>
    </citation>
    <scope>NUCLEOTIDE SEQUENCE [LARGE SCALE GENOMIC DNA]</scope>
    <source>
        <strain evidence="4 5">DSM 24083</strain>
    </source>
</reference>
<evidence type="ECO:0000256" key="1">
    <source>
        <dbReference type="ARBA" id="ARBA00005801"/>
    </source>
</evidence>
<feature type="transmembrane region" description="Helical" evidence="2">
    <location>
        <begin position="59"/>
        <end position="77"/>
    </location>
</feature>
<comment type="caution">
    <text evidence="4">The sequence shown here is derived from an EMBL/GenBank/DDBJ whole genome shotgun (WGS) entry which is preliminary data.</text>
</comment>
<evidence type="ECO:0000313" key="5">
    <source>
        <dbReference type="Proteomes" id="UP000319746"/>
    </source>
</evidence>